<proteinExistence type="predicted"/>
<dbReference type="Proteomes" id="UP000244013">
    <property type="component" value="Unassembled WGS sequence"/>
</dbReference>
<dbReference type="RefSeq" id="WP_107954281.1">
    <property type="nucleotide sequence ID" value="NZ_QAYE01000004.1"/>
</dbReference>
<dbReference type="AlphaFoldDB" id="A0A2T5U6D5"/>
<comment type="caution">
    <text evidence="1">The sequence shown here is derived from an EMBL/GenBank/DDBJ whole genome shotgun (WGS) entry which is preliminary data.</text>
</comment>
<organism evidence="1 2">
    <name type="scientific">Sphingomonas faeni</name>
    <dbReference type="NCBI Taxonomy" id="185950"/>
    <lineage>
        <taxon>Bacteria</taxon>
        <taxon>Pseudomonadati</taxon>
        <taxon>Pseudomonadota</taxon>
        <taxon>Alphaproteobacteria</taxon>
        <taxon>Sphingomonadales</taxon>
        <taxon>Sphingomonadaceae</taxon>
        <taxon>Sphingomonas</taxon>
    </lineage>
</organism>
<reference evidence="1 2" key="1">
    <citation type="submission" date="2018-04" db="EMBL/GenBank/DDBJ databases">
        <title>Genomic Encyclopedia of Type Strains, Phase III (KMG-III): the genomes of soil and plant-associated and newly described type strains.</title>
        <authorList>
            <person name="Whitman W."/>
        </authorList>
    </citation>
    <scope>NUCLEOTIDE SEQUENCE [LARGE SCALE GENOMIC DNA]</scope>
    <source>
        <strain evidence="1 2">MA-olki</strain>
    </source>
</reference>
<name>A0A2T5U6D5_9SPHN</name>
<evidence type="ECO:0000313" key="2">
    <source>
        <dbReference type="Proteomes" id="UP000244013"/>
    </source>
</evidence>
<dbReference type="OrthoDB" id="1260906at2"/>
<evidence type="ECO:0000313" key="1">
    <source>
        <dbReference type="EMBL" id="PTW47030.1"/>
    </source>
</evidence>
<protein>
    <submittedName>
        <fullName evidence="1">Uncharacterized protein</fullName>
    </submittedName>
</protein>
<dbReference type="EMBL" id="QAYE01000004">
    <property type="protein sequence ID" value="PTW47030.1"/>
    <property type="molecule type" value="Genomic_DNA"/>
</dbReference>
<dbReference type="GeneID" id="91006057"/>
<accession>A0A2T5U6D5</accession>
<sequence length="94" mass="11018">MAMPWEHHHQIVVETYSARKAGSKFEVRLRPVEGQMFPQDMQVQWSRKLRDAHRVGTRFRIWVKESDRKGGTSFLQLRMHCQCIAGKIPPRSSA</sequence>
<gene>
    <name evidence="1" type="ORF">C8J25_104372</name>
</gene>